<accession>A0ACC2PZP8</accession>
<gene>
    <name evidence="1" type="ORF">PYW08_012104</name>
</gene>
<keyword evidence="2" id="KW-1185">Reference proteome</keyword>
<protein>
    <submittedName>
        <fullName evidence="1">Uncharacterized protein</fullName>
    </submittedName>
</protein>
<comment type="caution">
    <text evidence="1">The sequence shown here is derived from an EMBL/GenBank/DDBJ whole genome shotgun (WGS) entry which is preliminary data.</text>
</comment>
<sequence>MLFLLLNLLFLCELLRCHEFKPANSEVPPQNRQEHEAISGNILKNQTITDALMNSTPRTAETIHFTTQDSFLNASLGNVASLLTLAPLGNVASLLTSSSPLANRSSVLSSDHRKSVNLLIFASNSPPASVNPTTSTVKVSPASKNATGSLGTSKSCASASDATKKSCSSPSSYPAYTPPMNFDPSVAEIAQKWLEGIAITASTPKKRIPKLTLVFDYDFHTTQKLPHDMRRNRNPQEKDSNTQERDRSVKAQNSKRRPPKPDTLTFWHDPPKEPALERTKDQQTVTTATKKRLMPDLLLGKATISGIKNKDVTEYEDADLGRPDSQVMLRMHQIVKVTKKQWFSDRTKESKRAGTDAPTSKKHHRKILVSAPSTTSFKSTTRASTTKAALRTTKARLTTTKARLTTSEARLRTSEARLRTSEARLRTSEARLRTSEVRLTTSEARLTTSEARLTSKKETEELHPDTYMIIFVMGLTKLIATKDEKVVYDVIKHADQILHSVYKSRQFQWVSRPLVHFTKMITKSLKESKTRLIQKQAADLYLMLRQRRQSLSEEVNTIMEFADQLYSDDEDELLLNVLREFAAFPNITLNGYWLCNNLINTFLRPFRRLTDPKQRQLLMDAVDLALKTSSAPTGSNETDALRIGGKKPADVPPQGPKTITQKPVSKVPIRMPRQRKRKRRHRSHKRKRGRKRQWIQRTRPQRQYTAKENVMLRSVTPRMSVYLT</sequence>
<evidence type="ECO:0000313" key="1">
    <source>
        <dbReference type="EMBL" id="KAJ8704784.1"/>
    </source>
</evidence>
<organism evidence="1 2">
    <name type="scientific">Mythimna loreyi</name>
    <dbReference type="NCBI Taxonomy" id="667449"/>
    <lineage>
        <taxon>Eukaryota</taxon>
        <taxon>Metazoa</taxon>
        <taxon>Ecdysozoa</taxon>
        <taxon>Arthropoda</taxon>
        <taxon>Hexapoda</taxon>
        <taxon>Insecta</taxon>
        <taxon>Pterygota</taxon>
        <taxon>Neoptera</taxon>
        <taxon>Endopterygota</taxon>
        <taxon>Lepidoptera</taxon>
        <taxon>Glossata</taxon>
        <taxon>Ditrysia</taxon>
        <taxon>Noctuoidea</taxon>
        <taxon>Noctuidae</taxon>
        <taxon>Noctuinae</taxon>
        <taxon>Hadenini</taxon>
        <taxon>Mythimna</taxon>
    </lineage>
</organism>
<proteinExistence type="predicted"/>
<name>A0ACC2PZP8_9NEOP</name>
<dbReference type="EMBL" id="CM056806">
    <property type="protein sequence ID" value="KAJ8704784.1"/>
    <property type="molecule type" value="Genomic_DNA"/>
</dbReference>
<evidence type="ECO:0000313" key="2">
    <source>
        <dbReference type="Proteomes" id="UP001231649"/>
    </source>
</evidence>
<reference evidence="1" key="1">
    <citation type="submission" date="2023-03" db="EMBL/GenBank/DDBJ databases">
        <title>Chromosome-level genomes of two armyworms, Mythimna separata and Mythimna loreyi, provide insights into the biosynthesis and reception of sex pheromones.</title>
        <authorList>
            <person name="Zhao H."/>
        </authorList>
    </citation>
    <scope>NUCLEOTIDE SEQUENCE</scope>
    <source>
        <strain evidence="1">BeijingLab</strain>
    </source>
</reference>
<dbReference type="Proteomes" id="UP001231649">
    <property type="component" value="Chromosome 30"/>
</dbReference>